<accession>A0ABW1UNV2</accession>
<keyword evidence="2" id="KW-1185">Reference proteome</keyword>
<dbReference type="EMBL" id="JBHSSM010000017">
    <property type="protein sequence ID" value="MFC6315386.1"/>
    <property type="molecule type" value="Genomic_DNA"/>
</dbReference>
<organism evidence="1 2">
    <name type="scientific">Lapidilactobacillus achengensis</name>
    <dbReference type="NCBI Taxonomy" id="2486000"/>
    <lineage>
        <taxon>Bacteria</taxon>
        <taxon>Bacillati</taxon>
        <taxon>Bacillota</taxon>
        <taxon>Bacilli</taxon>
        <taxon>Lactobacillales</taxon>
        <taxon>Lactobacillaceae</taxon>
        <taxon>Lapidilactobacillus</taxon>
    </lineage>
</organism>
<name>A0ABW1UNV2_9LACO</name>
<dbReference type="Proteomes" id="UP001596310">
    <property type="component" value="Unassembled WGS sequence"/>
</dbReference>
<evidence type="ECO:0000313" key="1">
    <source>
        <dbReference type="EMBL" id="MFC6315386.1"/>
    </source>
</evidence>
<protein>
    <submittedName>
        <fullName evidence="1">DUF4127 family protein</fullName>
    </submittedName>
</protein>
<dbReference type="InterPro" id="IPR025394">
    <property type="entry name" value="DUF4127"/>
</dbReference>
<dbReference type="Pfam" id="PF13552">
    <property type="entry name" value="DUF4127"/>
    <property type="match status" value="1"/>
</dbReference>
<evidence type="ECO:0000313" key="2">
    <source>
        <dbReference type="Proteomes" id="UP001596310"/>
    </source>
</evidence>
<gene>
    <name evidence="1" type="ORF">ACFQHW_07415</name>
</gene>
<sequence length="506" mass="57807">MKKIIYVPLDERPCNLEYVRRRTMSLEQIEVTVLPREFLGNKKIAGDVVAIRHWLQEMIQTADYLLLSAETLIYGGLLPSRIHHLDQAEIKHYQDFLIAIKQARPELKIYVENLIMRAPRYNSSEEEPEYYQTYGQQIFEFGWLKDKANQETLSIEETDTLLRLREVLPKQVVSDYETRRAFNVRVNFANLKLVESHVIDLLMIPQDDSALYGYTAVDQHEVYGEIRQRRLQQRVLVHPGADEAGYTLLARAIQDIQRRPDKVYVLYASPFGAQIVPLYEDRPLSISVEAHLLAAGCEIVTTSTDADWVLAVNTPGATMQEASAQIIHRDHTYDTYRNSRAFVADITKLLRVGKPVALADSAYANGGDLELLEMLDQTDALVSLKAYRGWNTNCNSVGSTIGEAVLDRHCTQTSSLLWSVLDDGLYQALVRQEIVRKVLPNFGGDAAHLVGQEEFIAQKTVEFLKDEAIKRIPNLYHGQDFIVSFPWHRVFEIEITQLSYGLEYSD</sequence>
<comment type="caution">
    <text evidence="1">The sequence shown here is derived from an EMBL/GenBank/DDBJ whole genome shotgun (WGS) entry which is preliminary data.</text>
</comment>
<dbReference type="RefSeq" id="WP_125597637.1">
    <property type="nucleotide sequence ID" value="NZ_JBHSSM010000017.1"/>
</dbReference>
<reference evidence="2" key="1">
    <citation type="journal article" date="2019" name="Int. J. Syst. Evol. Microbiol.">
        <title>The Global Catalogue of Microorganisms (GCM) 10K type strain sequencing project: providing services to taxonomists for standard genome sequencing and annotation.</title>
        <authorList>
            <consortium name="The Broad Institute Genomics Platform"/>
            <consortium name="The Broad Institute Genome Sequencing Center for Infectious Disease"/>
            <person name="Wu L."/>
            <person name="Ma J."/>
        </authorList>
    </citation>
    <scope>NUCLEOTIDE SEQUENCE [LARGE SCALE GENOMIC DNA]</scope>
    <source>
        <strain evidence="2">CCM 8897</strain>
    </source>
</reference>
<proteinExistence type="predicted"/>